<keyword evidence="2" id="KW-1185">Reference proteome</keyword>
<protein>
    <submittedName>
        <fullName evidence="1">Uncharacterized protein</fullName>
    </submittedName>
</protein>
<dbReference type="SUPFAM" id="SSF101898">
    <property type="entry name" value="NHL repeat"/>
    <property type="match status" value="1"/>
</dbReference>
<dbReference type="EMBL" id="AP023356">
    <property type="protein sequence ID" value="BCJ46234.1"/>
    <property type="molecule type" value="Genomic_DNA"/>
</dbReference>
<evidence type="ECO:0000313" key="1">
    <source>
        <dbReference type="EMBL" id="BCJ46234.1"/>
    </source>
</evidence>
<reference evidence="1 2" key="1">
    <citation type="submission" date="2020-08" db="EMBL/GenBank/DDBJ databases">
        <title>Whole genome shotgun sequence of Actinoplanes ianthinogenes NBRC 13996.</title>
        <authorList>
            <person name="Komaki H."/>
            <person name="Tamura T."/>
        </authorList>
    </citation>
    <scope>NUCLEOTIDE SEQUENCE [LARGE SCALE GENOMIC DNA]</scope>
    <source>
        <strain evidence="1 2">NBRC 13996</strain>
    </source>
</reference>
<sequence>MLPVVAAAPASAATPSWRVVSAALPSISRLQDVTAIGPSAAWAVGYQNQTYFPPAPGVQLYALTRWNGSAWTQQQLPGDPDGLSGVSASSASDVWAVGTTQVSKPYAARFDGSRWTAWQPVPADSGANLNDVAAYDGKALFVGGEYPNPKIVQWDGSRFADSGVTVPDSWANELYSVAALPGGAAFAVGYTYRADGSGPFPLIVQRRGAAWQVAALPSLPSATLLNVSARSATDVWAVGTIDDSYTRTPLILHFDGQSWRRVAAPVSAGTLSAVAADATGTVWIAGTEDSGRTLYLRYQGSRWTVEYGVTLNSAYGTGHPAFSGLTAIPGAAGGFWGVGGAHEAVQGDIAVVGRRG</sequence>
<proteinExistence type="predicted"/>
<gene>
    <name evidence="1" type="ORF">Aiant_68910</name>
</gene>
<accession>A0ABN6CNP3</accession>
<dbReference type="Proteomes" id="UP000676967">
    <property type="component" value="Chromosome"/>
</dbReference>
<evidence type="ECO:0000313" key="2">
    <source>
        <dbReference type="Proteomes" id="UP000676967"/>
    </source>
</evidence>
<organism evidence="1 2">
    <name type="scientific">Actinoplanes ianthinogenes</name>
    <dbReference type="NCBI Taxonomy" id="122358"/>
    <lineage>
        <taxon>Bacteria</taxon>
        <taxon>Bacillati</taxon>
        <taxon>Actinomycetota</taxon>
        <taxon>Actinomycetes</taxon>
        <taxon>Micromonosporales</taxon>
        <taxon>Micromonosporaceae</taxon>
        <taxon>Actinoplanes</taxon>
    </lineage>
</organism>
<name>A0ABN6CNP3_9ACTN</name>